<reference evidence="3 4" key="1">
    <citation type="submission" date="2021-08" db="EMBL/GenBank/DDBJ databases">
        <title>Streptomyces sp. PTM05 isolated from lichen.</title>
        <authorList>
            <person name="Somphong A."/>
            <person name="Phongsopitanun W."/>
            <person name="Tanasupawat S."/>
        </authorList>
    </citation>
    <scope>NUCLEOTIDE SEQUENCE [LARGE SCALE GENOMIC DNA]</scope>
    <source>
        <strain evidence="3 4">Ptm05</strain>
    </source>
</reference>
<protein>
    <submittedName>
        <fullName evidence="3">Uncharacterized protein</fullName>
    </submittedName>
</protein>
<accession>A0ABS7QNE8</accession>
<feature type="region of interest" description="Disordered" evidence="1">
    <location>
        <begin position="116"/>
        <end position="137"/>
    </location>
</feature>
<proteinExistence type="predicted"/>
<gene>
    <name evidence="3" type="ORF">K7472_06420</name>
</gene>
<keyword evidence="4" id="KW-1185">Reference proteome</keyword>
<evidence type="ECO:0000256" key="1">
    <source>
        <dbReference type="SAM" id="MobiDB-lite"/>
    </source>
</evidence>
<name>A0ABS7QNE8_9ACTN</name>
<keyword evidence="2" id="KW-0732">Signal</keyword>
<evidence type="ECO:0000313" key="3">
    <source>
        <dbReference type="EMBL" id="MBY8884478.1"/>
    </source>
</evidence>
<feature type="signal peptide" evidence="2">
    <location>
        <begin position="1"/>
        <end position="18"/>
    </location>
</feature>
<evidence type="ECO:0000256" key="2">
    <source>
        <dbReference type="SAM" id="SignalP"/>
    </source>
</evidence>
<feature type="chain" id="PRO_5045365055" evidence="2">
    <location>
        <begin position="19"/>
        <end position="137"/>
    </location>
</feature>
<dbReference type="EMBL" id="JAINVZ010000003">
    <property type="protein sequence ID" value="MBY8884478.1"/>
    <property type="molecule type" value="Genomic_DNA"/>
</dbReference>
<dbReference type="Proteomes" id="UP001198565">
    <property type="component" value="Unassembled WGS sequence"/>
</dbReference>
<comment type="caution">
    <text evidence="3">The sequence shown here is derived from an EMBL/GenBank/DDBJ whole genome shotgun (WGS) entry which is preliminary data.</text>
</comment>
<organism evidence="3 4">
    <name type="scientific">Streptantibioticus parmotrematis</name>
    <dbReference type="NCBI Taxonomy" id="2873249"/>
    <lineage>
        <taxon>Bacteria</taxon>
        <taxon>Bacillati</taxon>
        <taxon>Actinomycetota</taxon>
        <taxon>Actinomycetes</taxon>
        <taxon>Kitasatosporales</taxon>
        <taxon>Streptomycetaceae</taxon>
        <taxon>Streptantibioticus</taxon>
    </lineage>
</organism>
<sequence length="137" mass="13946">MAATVAGIALTGSLVAGAAPSYADSASSTVTTAAKAPKGDGAKVLCRRVPALERRVNRAVKRLEAGVNTPGSIARLQQRIDNANAKGDTAVAKLLGDRMSTRKALLPNLEQRQTDLKSVGSWCQTQGDASGSAGVGS</sequence>
<evidence type="ECO:0000313" key="4">
    <source>
        <dbReference type="Proteomes" id="UP001198565"/>
    </source>
</evidence>